<name>A0A438AL98_9RHOB</name>
<keyword evidence="4" id="KW-1185">Reference proteome</keyword>
<evidence type="ECO:0000313" key="3">
    <source>
        <dbReference type="EMBL" id="RVV99442.1"/>
    </source>
</evidence>
<dbReference type="Proteomes" id="UP000285908">
    <property type="component" value="Unassembled WGS sequence"/>
</dbReference>
<evidence type="ECO:0000256" key="1">
    <source>
        <dbReference type="SAM" id="MobiDB-lite"/>
    </source>
</evidence>
<feature type="transmembrane region" description="Helical" evidence="2">
    <location>
        <begin position="48"/>
        <end position="72"/>
    </location>
</feature>
<keyword evidence="2" id="KW-1133">Transmembrane helix</keyword>
<keyword evidence="2" id="KW-0812">Transmembrane</keyword>
<accession>A0A438AL98</accession>
<dbReference type="OrthoDB" id="7161641at2"/>
<dbReference type="EMBL" id="RQXX01000001">
    <property type="protein sequence ID" value="RVV99442.1"/>
    <property type="molecule type" value="Genomic_DNA"/>
</dbReference>
<proteinExistence type="predicted"/>
<evidence type="ECO:0000313" key="4">
    <source>
        <dbReference type="Proteomes" id="UP000285908"/>
    </source>
</evidence>
<keyword evidence="2" id="KW-0472">Membrane</keyword>
<evidence type="ECO:0008006" key="5">
    <source>
        <dbReference type="Google" id="ProtNLM"/>
    </source>
</evidence>
<organism evidence="3 4">
    <name type="scientific">Mesobaculum littorinae</name>
    <dbReference type="NCBI Taxonomy" id="2486419"/>
    <lineage>
        <taxon>Bacteria</taxon>
        <taxon>Pseudomonadati</taxon>
        <taxon>Pseudomonadota</taxon>
        <taxon>Alphaproteobacteria</taxon>
        <taxon>Rhodobacterales</taxon>
        <taxon>Roseobacteraceae</taxon>
        <taxon>Mesobaculum</taxon>
    </lineage>
</organism>
<protein>
    <recommendedName>
        <fullName evidence="5">AsmA-like C-terminal region</fullName>
    </recommendedName>
</protein>
<feature type="compositionally biased region" description="Basic and acidic residues" evidence="1">
    <location>
        <begin position="16"/>
        <end position="27"/>
    </location>
</feature>
<reference evidence="3 4" key="1">
    <citation type="submission" date="2018-11" db="EMBL/GenBank/DDBJ databases">
        <title>Mesobaculum littorinae gen. nov., sp. nov., isolated from Littorina scabra that represents a novel genus of the order Rhodobacteraceae.</title>
        <authorList>
            <person name="Li F."/>
        </authorList>
    </citation>
    <scope>NUCLEOTIDE SEQUENCE [LARGE SCALE GENOMIC DNA]</scope>
    <source>
        <strain evidence="3 4">M0103</strain>
    </source>
</reference>
<comment type="caution">
    <text evidence="3">The sequence shown here is derived from an EMBL/GenBank/DDBJ whole genome shotgun (WGS) entry which is preliminary data.</text>
</comment>
<dbReference type="RefSeq" id="WP_127904884.1">
    <property type="nucleotide sequence ID" value="NZ_RQXX01000001.1"/>
</dbReference>
<feature type="region of interest" description="Disordered" evidence="1">
    <location>
        <begin position="1"/>
        <end position="40"/>
    </location>
</feature>
<evidence type="ECO:0000256" key="2">
    <source>
        <dbReference type="SAM" id="Phobius"/>
    </source>
</evidence>
<feature type="region of interest" description="Disordered" evidence="1">
    <location>
        <begin position="862"/>
        <end position="885"/>
    </location>
</feature>
<dbReference type="AlphaFoldDB" id="A0A438AL98"/>
<gene>
    <name evidence="3" type="ORF">EKE94_01790</name>
</gene>
<sequence length="1132" mass="117385">MSDDGATRATGAEEGADLRRAGPDRADALPLQSPGARRRGRRGGWARLLGLWSLLILLILAILLGIAALALIDRRLTLPDFVTDRIEARVNAGLAGPEVAIGRIEVYVDRGGVPRVALRDAILRDAGGAQLADLSEIGATLSGRALLSGDVQLRRLRIAGAHATLRRTADGQFLLSLGGGGQSFNGLGPLLDGVDAAFAQPLLAALDRISATDLAVTLEDARTARVWQISGDMQVRRGAEGLTITLEAALFNGTDDAAEAGLVVLTSAASGAAQIAARVDDVPARDIALQSPALAFLEVLDAPISARFRTDIGEDAATDAFHGALTIGAGALRPTAGAEPVPFDSAYTAFDFDPARDRLTLQDLSVTSQMAAFTATGHADLGETGADGWPAALVAQLSLGPARARIDEIFGQPVAFAGGAADLRVRRAPFSVEIGQLVLRDDAGRDLRARGRITAQDDGWEAAIDATAAAMPVERVTALWPVPLASKTRQWLTERITAGTVEDVDAAVRLSPGGTRRMALDFGFRDAAVRYMPDMPPLTGGAGYVTIAEDRFTLVLDEGEVAPETGGVVQMGGSVMVIPDMREKPALGEFTLTPEGDLTAMLEILDRKPIDLFKSGPPPDLGHGRVAAEVAFSTRMKKGVRPEEVTWQAQGEITGFTSDTLVDGRRIEAPRATLSADRQMVSVAGAGTLEGVPLDIRWQRAVEGNTAGASTVTGQVELSADSASRLGIALPQGLIRGRGTGQIRVDLAKDTAPSLRLTSDLAGVGLGLDALGWAKSPGAAGALSVEATLGATPSVERLEVSGGGLRATGGVTLRPGGGLEAARFDRVVIGDWLDAPVTLQGRGAGVPPAIAVRGGRFDLRAAPFGDSNGGGARGGSSQNDGGRGPVDLALDRAQITGGIALTQVRGRIAEGQALSGVLDGRLNGGVPVRATLAGAAGGVSVRVESPDAGGAVRDAGFLQNLRGGRLDLMLNPAGAPGSFDGTLKVTDTRLVNAPTAAEIISAISVVGLIEQLEGQGIVFDEVTAEFRLSPDRLTLYRSSAVGASLGISLDGVYDLASKRLNMQGVVSPIYLINRIGSVLTRRGEGLLGVNFKVYGPASGPGVSVNPLSLFTPGMFREIFRRPAPQRPETMTQ</sequence>